<reference evidence="1" key="1">
    <citation type="submission" date="2021-01" db="EMBL/GenBank/DDBJ databases">
        <authorList>
            <person name="Zhong Y.L."/>
        </authorList>
    </citation>
    <scope>NUCLEOTIDE SEQUENCE</scope>
    <source>
        <strain evidence="1">KCTC 23302</strain>
    </source>
</reference>
<dbReference type="Gene3D" id="2.60.60.20">
    <property type="entry name" value="PLAT/LH2 domain"/>
    <property type="match status" value="1"/>
</dbReference>
<evidence type="ECO:0000313" key="2">
    <source>
        <dbReference type="Proteomes" id="UP000651057"/>
    </source>
</evidence>
<name>A0A936ZVL1_9FLAO</name>
<dbReference type="AlphaFoldDB" id="A0A936ZVL1"/>
<dbReference type="InterPro" id="IPR036392">
    <property type="entry name" value="PLAT/LH2_dom_sf"/>
</dbReference>
<dbReference type="SUPFAM" id="SSF49723">
    <property type="entry name" value="Lipase/lipooxygenase domain (PLAT/LH2 domain)"/>
    <property type="match status" value="1"/>
</dbReference>
<organism evidence="1 2">
    <name type="scientific">Aquimarina mytili</name>
    <dbReference type="NCBI Taxonomy" id="874423"/>
    <lineage>
        <taxon>Bacteria</taxon>
        <taxon>Pseudomonadati</taxon>
        <taxon>Bacteroidota</taxon>
        <taxon>Flavobacteriia</taxon>
        <taxon>Flavobacteriales</taxon>
        <taxon>Flavobacteriaceae</taxon>
        <taxon>Aquimarina</taxon>
    </lineage>
</organism>
<accession>A0A936ZVL1</accession>
<evidence type="ECO:0000313" key="1">
    <source>
        <dbReference type="EMBL" id="MBL0685473.1"/>
    </source>
</evidence>
<protein>
    <submittedName>
        <fullName evidence="1">Uncharacterized protein</fullName>
    </submittedName>
</protein>
<dbReference type="Proteomes" id="UP000651057">
    <property type="component" value="Unassembled WGS sequence"/>
</dbReference>
<comment type="caution">
    <text evidence="1">The sequence shown here is derived from an EMBL/GenBank/DDBJ whole genome shotgun (WGS) entry which is preliminary data.</text>
</comment>
<dbReference type="EMBL" id="JAERQJ010000008">
    <property type="protein sequence ID" value="MBL0685473.1"/>
    <property type="molecule type" value="Genomic_DNA"/>
</dbReference>
<proteinExistence type="predicted"/>
<dbReference type="RefSeq" id="WP_201923601.1">
    <property type="nucleotide sequence ID" value="NZ_BAABAX010000002.1"/>
</dbReference>
<gene>
    <name evidence="1" type="ORF">JJQ60_18205</name>
</gene>
<keyword evidence="2" id="KW-1185">Reference proteome</keyword>
<sequence>MKTRNQLKKIVLVAICAMICLSCEKPEEALEINNIQTEEVITKTVRPFLHMSFDADVSEEEASRMFNEALQEYYSKEIALGKISTKNWTYRITTRTGNGKYDGTDGAVKSTVRFRTNTGWHYWTVYLNNPGDDREKGKTDYYGIDITFDQSLRWVELSSASISLKGKDKWAFNKFKVDMTKQMQPLSANKYSGSSLLEPVINPIAALDNNSANGWDTWDSRYDAANNGYGWGRIALKQPSNPPGDVGSN</sequence>